<keyword evidence="2" id="KW-1185">Reference proteome</keyword>
<dbReference type="AlphaFoldDB" id="A0A9W9V891"/>
<organism evidence="1 2">
    <name type="scientific">Penicillium cataractarum</name>
    <dbReference type="NCBI Taxonomy" id="2100454"/>
    <lineage>
        <taxon>Eukaryota</taxon>
        <taxon>Fungi</taxon>
        <taxon>Dikarya</taxon>
        <taxon>Ascomycota</taxon>
        <taxon>Pezizomycotina</taxon>
        <taxon>Eurotiomycetes</taxon>
        <taxon>Eurotiomycetidae</taxon>
        <taxon>Eurotiales</taxon>
        <taxon>Aspergillaceae</taxon>
        <taxon>Penicillium</taxon>
    </lineage>
</organism>
<evidence type="ECO:0000313" key="1">
    <source>
        <dbReference type="EMBL" id="KAJ5369971.1"/>
    </source>
</evidence>
<name>A0A9W9V891_9EURO</name>
<protein>
    <submittedName>
        <fullName evidence="1">Uncharacterized protein</fullName>
    </submittedName>
</protein>
<comment type="caution">
    <text evidence="1">The sequence shown here is derived from an EMBL/GenBank/DDBJ whole genome shotgun (WGS) entry which is preliminary data.</text>
</comment>
<dbReference type="Proteomes" id="UP001147782">
    <property type="component" value="Unassembled WGS sequence"/>
</dbReference>
<dbReference type="OrthoDB" id="426718at2759"/>
<dbReference type="InterPro" id="IPR021838">
    <property type="entry name" value="DUF3431"/>
</dbReference>
<dbReference type="PANTHER" id="PTHR37490:SF2">
    <property type="match status" value="1"/>
</dbReference>
<dbReference type="RefSeq" id="XP_056554405.1">
    <property type="nucleotide sequence ID" value="XM_056698992.1"/>
</dbReference>
<dbReference type="EMBL" id="JAPZBS010000005">
    <property type="protein sequence ID" value="KAJ5369971.1"/>
    <property type="molecule type" value="Genomic_DNA"/>
</dbReference>
<gene>
    <name evidence="1" type="ORF">N7496_006063</name>
</gene>
<dbReference type="GeneID" id="81438171"/>
<reference evidence="1" key="2">
    <citation type="journal article" date="2023" name="IMA Fungus">
        <title>Comparative genomic study of the Penicillium genus elucidates a diverse pangenome and 15 lateral gene transfer events.</title>
        <authorList>
            <person name="Petersen C."/>
            <person name="Sorensen T."/>
            <person name="Nielsen M.R."/>
            <person name="Sondergaard T.E."/>
            <person name="Sorensen J.L."/>
            <person name="Fitzpatrick D.A."/>
            <person name="Frisvad J.C."/>
            <person name="Nielsen K.L."/>
        </authorList>
    </citation>
    <scope>NUCLEOTIDE SEQUENCE</scope>
    <source>
        <strain evidence="1">IBT 29864</strain>
    </source>
</reference>
<proteinExistence type="predicted"/>
<sequence length="260" mass="29943">MQKPIGFYRRQEDVAIVAAKTAEDDVQWIFDFCGKFNCTAYVYNMDPLSENGLEKPYFYQGREASAYLAHIVDHYDNLHNYTIFIHGKEEQWHNDIAGPKTHNLLANLRYEAVQVNGYTNLRCASTPGCPSTLFQQNPQNHDQQYQYIVDQLPEILHYLIGIDPINFPENIGHQCCAQFAVSRTQIQKRSQADYRKIMTWTGTTDMTDNYGIGWLTEKIWHMIFGMPPELCQAEEQCRCDLYGWCGPNPLTGNVALIPIS</sequence>
<accession>A0A9W9V891</accession>
<reference evidence="1" key="1">
    <citation type="submission" date="2022-11" db="EMBL/GenBank/DDBJ databases">
        <authorList>
            <person name="Petersen C."/>
        </authorList>
    </citation>
    <scope>NUCLEOTIDE SEQUENCE</scope>
    <source>
        <strain evidence="1">IBT 29864</strain>
    </source>
</reference>
<dbReference type="Pfam" id="PF11913">
    <property type="entry name" value="DUF3431"/>
    <property type="match status" value="1"/>
</dbReference>
<evidence type="ECO:0000313" key="2">
    <source>
        <dbReference type="Proteomes" id="UP001147782"/>
    </source>
</evidence>
<dbReference type="PANTHER" id="PTHR37490">
    <property type="entry name" value="EXPRESSED PROTEIN"/>
    <property type="match status" value="1"/>
</dbReference>